<keyword evidence="9" id="KW-1185">Reference proteome</keyword>
<dbReference type="GO" id="GO:0015976">
    <property type="term" value="P:carbon utilization"/>
    <property type="evidence" value="ECO:0007669"/>
    <property type="project" value="InterPro"/>
</dbReference>
<feature type="binding site" evidence="7">
    <location>
        <position position="42"/>
    </location>
    <ligand>
        <name>Zn(2+)</name>
        <dbReference type="ChEBI" id="CHEBI:29105"/>
    </ligand>
</feature>
<proteinExistence type="inferred from homology"/>
<evidence type="ECO:0000256" key="7">
    <source>
        <dbReference type="PIRSR" id="PIRSR601765-1"/>
    </source>
</evidence>
<organism evidence="8 9">
    <name type="scientific">Consotaella salsifontis</name>
    <dbReference type="NCBI Taxonomy" id="1365950"/>
    <lineage>
        <taxon>Bacteria</taxon>
        <taxon>Pseudomonadati</taxon>
        <taxon>Pseudomonadota</taxon>
        <taxon>Alphaproteobacteria</taxon>
        <taxon>Hyphomicrobiales</taxon>
        <taxon>Aurantimonadaceae</taxon>
        <taxon>Consotaella</taxon>
    </lineage>
</organism>
<comment type="cofactor">
    <cofactor evidence="7">
        <name>Zn(2+)</name>
        <dbReference type="ChEBI" id="CHEBI:29105"/>
    </cofactor>
    <text evidence="7">Binds 1 zinc ion per subunit.</text>
</comment>
<comment type="similarity">
    <text evidence="1">Belongs to the beta-class carbonic anhydrase family.</text>
</comment>
<dbReference type="STRING" id="1365950.SAMN05428963_101133"/>
<dbReference type="EMBL" id="FUXL01000001">
    <property type="protein sequence ID" value="SJZ51744.1"/>
    <property type="molecule type" value="Genomic_DNA"/>
</dbReference>
<comment type="catalytic activity">
    <reaction evidence="6">
        <text>hydrogencarbonate + H(+) = CO2 + H2O</text>
        <dbReference type="Rhea" id="RHEA:10748"/>
        <dbReference type="ChEBI" id="CHEBI:15377"/>
        <dbReference type="ChEBI" id="CHEBI:15378"/>
        <dbReference type="ChEBI" id="CHEBI:16526"/>
        <dbReference type="ChEBI" id="CHEBI:17544"/>
        <dbReference type="EC" id="4.2.1.1"/>
    </reaction>
</comment>
<keyword evidence="5" id="KW-0456">Lyase</keyword>
<feature type="binding site" evidence="7">
    <location>
        <position position="104"/>
    </location>
    <ligand>
        <name>Zn(2+)</name>
        <dbReference type="ChEBI" id="CHEBI:29105"/>
    </ligand>
</feature>
<dbReference type="SMART" id="SM00947">
    <property type="entry name" value="Pro_CA"/>
    <property type="match status" value="1"/>
</dbReference>
<evidence type="ECO:0000256" key="6">
    <source>
        <dbReference type="ARBA" id="ARBA00048348"/>
    </source>
</evidence>
<dbReference type="InterPro" id="IPR036874">
    <property type="entry name" value="Carbonic_anhydrase_sf"/>
</dbReference>
<evidence type="ECO:0000256" key="3">
    <source>
        <dbReference type="ARBA" id="ARBA00022723"/>
    </source>
</evidence>
<accession>A0A1T4LB12</accession>
<dbReference type="PANTHER" id="PTHR11002">
    <property type="entry name" value="CARBONIC ANHYDRASE"/>
    <property type="match status" value="1"/>
</dbReference>
<dbReference type="InterPro" id="IPR001765">
    <property type="entry name" value="Carbonic_anhydrase"/>
</dbReference>
<gene>
    <name evidence="8" type="ORF">SAMN05428963_101133</name>
</gene>
<dbReference type="RefSeq" id="WP_078706448.1">
    <property type="nucleotide sequence ID" value="NZ_FUXL01000001.1"/>
</dbReference>
<evidence type="ECO:0000313" key="9">
    <source>
        <dbReference type="Proteomes" id="UP000190135"/>
    </source>
</evidence>
<evidence type="ECO:0000256" key="1">
    <source>
        <dbReference type="ARBA" id="ARBA00006217"/>
    </source>
</evidence>
<feature type="binding site" evidence="7">
    <location>
        <position position="101"/>
    </location>
    <ligand>
        <name>Zn(2+)</name>
        <dbReference type="ChEBI" id="CHEBI:29105"/>
    </ligand>
</feature>
<evidence type="ECO:0000256" key="4">
    <source>
        <dbReference type="ARBA" id="ARBA00022833"/>
    </source>
</evidence>
<dbReference type="InterPro" id="IPR015892">
    <property type="entry name" value="Carbonic_anhydrase_CS"/>
</dbReference>
<feature type="binding site" evidence="7">
    <location>
        <position position="40"/>
    </location>
    <ligand>
        <name>Zn(2+)</name>
        <dbReference type="ChEBI" id="CHEBI:29105"/>
    </ligand>
</feature>
<evidence type="ECO:0000313" key="8">
    <source>
        <dbReference type="EMBL" id="SJZ51744.1"/>
    </source>
</evidence>
<dbReference type="EC" id="4.2.1.1" evidence="2"/>
<keyword evidence="3 7" id="KW-0479">Metal-binding</keyword>
<reference evidence="9" key="1">
    <citation type="submission" date="2017-02" db="EMBL/GenBank/DDBJ databases">
        <authorList>
            <person name="Varghese N."/>
            <person name="Submissions S."/>
        </authorList>
    </citation>
    <scope>NUCLEOTIDE SEQUENCE [LARGE SCALE GENOMIC DNA]</scope>
    <source>
        <strain evidence="9">USBA 369</strain>
    </source>
</reference>
<evidence type="ECO:0000256" key="2">
    <source>
        <dbReference type="ARBA" id="ARBA00012925"/>
    </source>
</evidence>
<dbReference type="SUPFAM" id="SSF53056">
    <property type="entry name" value="beta-carbonic anhydrase, cab"/>
    <property type="match status" value="1"/>
</dbReference>
<dbReference type="Pfam" id="PF00484">
    <property type="entry name" value="Pro_CA"/>
    <property type="match status" value="1"/>
</dbReference>
<keyword evidence="4 7" id="KW-0862">Zinc</keyword>
<dbReference type="GO" id="GO:0008270">
    <property type="term" value="F:zinc ion binding"/>
    <property type="evidence" value="ECO:0007669"/>
    <property type="project" value="InterPro"/>
</dbReference>
<dbReference type="Gene3D" id="3.40.1050.10">
    <property type="entry name" value="Carbonic anhydrase"/>
    <property type="match status" value="1"/>
</dbReference>
<sequence>MDRLLSGYRRFRAEMWPSERATYEALAMYGQNPHTLVIACSDSRVDPQRVFGAGPGEMFSVRNIAGLVPPYAPDSHHHGTSAAVEYAVRVLKVKRAVVLGHAQCGGVRAMAEGAPSDAQDFVSRWMEIAAPVLETIPRVGPLHELLPKYEAAVVRLSLANLRTFPWVAEAEEAGSLQVEGFQFDIHTGVLSRLAGEDFVAVDQSSF</sequence>
<protein>
    <recommendedName>
        <fullName evidence="2">carbonic anhydrase</fullName>
        <ecNumber evidence="2">4.2.1.1</ecNumber>
    </recommendedName>
</protein>
<dbReference type="OrthoDB" id="9797527at2"/>
<name>A0A1T4LB12_9HYPH</name>
<dbReference type="GO" id="GO:0004089">
    <property type="term" value="F:carbonate dehydratase activity"/>
    <property type="evidence" value="ECO:0007669"/>
    <property type="project" value="UniProtKB-EC"/>
</dbReference>
<evidence type="ECO:0000256" key="5">
    <source>
        <dbReference type="ARBA" id="ARBA00023239"/>
    </source>
</evidence>
<dbReference type="AlphaFoldDB" id="A0A1T4LB12"/>
<dbReference type="Proteomes" id="UP000190135">
    <property type="component" value="Unassembled WGS sequence"/>
</dbReference>
<dbReference type="PROSITE" id="PS00704">
    <property type="entry name" value="PROK_CO2_ANHYDRASE_1"/>
    <property type="match status" value="1"/>
</dbReference>
<dbReference type="PANTHER" id="PTHR11002:SF76">
    <property type="entry name" value="CARBONIC ANHYDRASE"/>
    <property type="match status" value="1"/>
</dbReference>